<feature type="compositionally biased region" description="Polar residues" evidence="10">
    <location>
        <begin position="1141"/>
        <end position="1156"/>
    </location>
</feature>
<dbReference type="Pfam" id="PF00105">
    <property type="entry name" value="zf-C4"/>
    <property type="match status" value="1"/>
</dbReference>
<feature type="compositionally biased region" description="Polar residues" evidence="10">
    <location>
        <begin position="1195"/>
        <end position="1220"/>
    </location>
</feature>
<dbReference type="PRINTS" id="PR00546">
    <property type="entry name" value="THYROIDHORMR"/>
</dbReference>
<dbReference type="Proteomes" id="UP001283361">
    <property type="component" value="Unassembled WGS sequence"/>
</dbReference>
<dbReference type="InterPro" id="IPR013088">
    <property type="entry name" value="Znf_NHR/GATA"/>
</dbReference>
<feature type="region of interest" description="Disordered" evidence="10">
    <location>
        <begin position="1"/>
        <end position="23"/>
    </location>
</feature>
<evidence type="ECO:0000259" key="11">
    <source>
        <dbReference type="PROSITE" id="PS51030"/>
    </source>
</evidence>
<keyword evidence="2" id="KW-0479">Metal-binding</keyword>
<reference evidence="13" key="1">
    <citation type="journal article" date="2023" name="G3 (Bethesda)">
        <title>A reference genome for the long-term kleptoplast-retaining sea slug Elysia crispata morphotype clarki.</title>
        <authorList>
            <person name="Eastman K.E."/>
            <person name="Pendleton A.L."/>
            <person name="Shaikh M.A."/>
            <person name="Suttiyut T."/>
            <person name="Ogas R."/>
            <person name="Tomko P."/>
            <person name="Gavelis G."/>
            <person name="Widhalm J.R."/>
            <person name="Wisecaver J.H."/>
        </authorList>
    </citation>
    <scope>NUCLEOTIDE SEQUENCE</scope>
    <source>
        <strain evidence="13">ECLA1</strain>
    </source>
</reference>
<keyword evidence="4" id="KW-0862">Zinc</keyword>
<feature type="compositionally biased region" description="Low complexity" evidence="10">
    <location>
        <begin position="712"/>
        <end position="726"/>
    </location>
</feature>
<dbReference type="GO" id="GO:0004879">
    <property type="term" value="F:nuclear receptor activity"/>
    <property type="evidence" value="ECO:0007669"/>
    <property type="project" value="InterPro"/>
</dbReference>
<keyword evidence="7" id="KW-0804">Transcription</keyword>
<feature type="compositionally biased region" description="Low complexity" evidence="10">
    <location>
        <begin position="1249"/>
        <end position="1282"/>
    </location>
</feature>
<dbReference type="PROSITE" id="PS51030">
    <property type="entry name" value="NUCLEAR_REC_DBD_2"/>
    <property type="match status" value="1"/>
</dbReference>
<feature type="region of interest" description="Disordered" evidence="10">
    <location>
        <begin position="1503"/>
        <end position="1542"/>
    </location>
</feature>
<feature type="region of interest" description="Disordered" evidence="10">
    <location>
        <begin position="1096"/>
        <end position="1306"/>
    </location>
</feature>
<feature type="compositionally biased region" description="Basic and acidic residues" evidence="10">
    <location>
        <begin position="487"/>
        <end position="502"/>
    </location>
</feature>
<evidence type="ECO:0000256" key="7">
    <source>
        <dbReference type="ARBA" id="ARBA00023163"/>
    </source>
</evidence>
<evidence type="ECO:0000259" key="12">
    <source>
        <dbReference type="PROSITE" id="PS51843"/>
    </source>
</evidence>
<evidence type="ECO:0000256" key="8">
    <source>
        <dbReference type="ARBA" id="ARBA00023170"/>
    </source>
</evidence>
<accession>A0AAE1D8I2</accession>
<dbReference type="PROSITE" id="PS00031">
    <property type="entry name" value="NUCLEAR_REC_DBD_1"/>
    <property type="match status" value="1"/>
</dbReference>
<dbReference type="GO" id="GO:0030154">
    <property type="term" value="P:cell differentiation"/>
    <property type="evidence" value="ECO:0007669"/>
    <property type="project" value="TreeGrafter"/>
</dbReference>
<feature type="compositionally biased region" description="Basic and acidic residues" evidence="10">
    <location>
        <begin position="1036"/>
        <end position="1053"/>
    </location>
</feature>
<dbReference type="InterPro" id="IPR050234">
    <property type="entry name" value="Nuclear_hormone_rcpt_NR1"/>
</dbReference>
<feature type="region of interest" description="Disordered" evidence="10">
    <location>
        <begin position="423"/>
        <end position="514"/>
    </location>
</feature>
<dbReference type="PANTHER" id="PTHR24082">
    <property type="entry name" value="NUCLEAR HORMONE RECEPTOR"/>
    <property type="match status" value="1"/>
</dbReference>
<feature type="region of interest" description="Disordered" evidence="10">
    <location>
        <begin position="1373"/>
        <end position="1404"/>
    </location>
</feature>
<evidence type="ECO:0000256" key="5">
    <source>
        <dbReference type="ARBA" id="ARBA00023015"/>
    </source>
</evidence>
<organism evidence="13 14">
    <name type="scientific">Elysia crispata</name>
    <name type="common">lettuce slug</name>
    <dbReference type="NCBI Taxonomy" id="231223"/>
    <lineage>
        <taxon>Eukaryota</taxon>
        <taxon>Metazoa</taxon>
        <taxon>Spiralia</taxon>
        <taxon>Lophotrochozoa</taxon>
        <taxon>Mollusca</taxon>
        <taxon>Gastropoda</taxon>
        <taxon>Heterobranchia</taxon>
        <taxon>Euthyneura</taxon>
        <taxon>Panpulmonata</taxon>
        <taxon>Sacoglossa</taxon>
        <taxon>Placobranchoidea</taxon>
        <taxon>Plakobranchidae</taxon>
        <taxon>Elysia</taxon>
    </lineage>
</organism>
<dbReference type="InterPro" id="IPR001728">
    <property type="entry name" value="ThyrH_rcpt"/>
</dbReference>
<dbReference type="InterPro" id="IPR001723">
    <property type="entry name" value="Nuclear_hrmn_rcpt"/>
</dbReference>
<feature type="compositionally biased region" description="Low complexity" evidence="10">
    <location>
        <begin position="1104"/>
        <end position="1117"/>
    </location>
</feature>
<feature type="region of interest" description="Disordered" evidence="10">
    <location>
        <begin position="1469"/>
        <end position="1489"/>
    </location>
</feature>
<feature type="region of interest" description="Disordered" evidence="10">
    <location>
        <begin position="658"/>
        <end position="731"/>
    </location>
</feature>
<evidence type="ECO:0000256" key="4">
    <source>
        <dbReference type="ARBA" id="ARBA00022833"/>
    </source>
</evidence>
<dbReference type="InterPro" id="IPR001628">
    <property type="entry name" value="Znf_hrmn_rcpt"/>
</dbReference>
<dbReference type="SUPFAM" id="SSF48508">
    <property type="entry name" value="Nuclear receptor ligand-binding domain"/>
    <property type="match status" value="1"/>
</dbReference>
<dbReference type="GO" id="GO:0000978">
    <property type="term" value="F:RNA polymerase II cis-regulatory region sequence-specific DNA binding"/>
    <property type="evidence" value="ECO:0007669"/>
    <property type="project" value="TreeGrafter"/>
</dbReference>
<dbReference type="Gene3D" id="1.10.565.10">
    <property type="entry name" value="Retinoid X Receptor"/>
    <property type="match status" value="1"/>
</dbReference>
<feature type="compositionally biased region" description="Polar residues" evidence="10">
    <location>
        <begin position="1174"/>
        <end position="1188"/>
    </location>
</feature>
<comment type="caution">
    <text evidence="13">The sequence shown here is derived from an EMBL/GenBank/DDBJ whole genome shotgun (WGS) entry which is preliminary data.</text>
</comment>
<keyword evidence="3" id="KW-0863">Zinc-finger</keyword>
<feature type="region of interest" description="Disordered" evidence="10">
    <location>
        <begin position="1695"/>
        <end position="1722"/>
    </location>
</feature>
<dbReference type="SMART" id="SM00430">
    <property type="entry name" value="HOLI"/>
    <property type="match status" value="1"/>
</dbReference>
<protein>
    <submittedName>
        <fullName evidence="13">Uncharacterized protein</fullName>
    </submittedName>
</protein>
<dbReference type="GO" id="GO:0045944">
    <property type="term" value="P:positive regulation of transcription by RNA polymerase II"/>
    <property type="evidence" value="ECO:0007669"/>
    <property type="project" value="TreeGrafter"/>
</dbReference>
<feature type="compositionally biased region" description="Polar residues" evidence="10">
    <location>
        <begin position="1479"/>
        <end position="1489"/>
    </location>
</feature>
<dbReference type="InterPro" id="IPR035500">
    <property type="entry name" value="NHR-like_dom_sf"/>
</dbReference>
<feature type="compositionally biased region" description="Low complexity" evidence="10">
    <location>
        <begin position="1290"/>
        <end position="1305"/>
    </location>
</feature>
<name>A0AAE1D8I2_9GAST</name>
<dbReference type="EMBL" id="JAWDGP010005014">
    <property type="protein sequence ID" value="KAK3760318.1"/>
    <property type="molecule type" value="Genomic_DNA"/>
</dbReference>
<evidence type="ECO:0000256" key="2">
    <source>
        <dbReference type="ARBA" id="ARBA00022723"/>
    </source>
</evidence>
<keyword evidence="9" id="KW-0539">Nucleus</keyword>
<sequence>MMKAELTGGGEDTAWMEPKQHKGPRASKCRNLFPKNGMAKDGHILCKICGDKASGFHYGVFSCEGCKGFFRRTIRHQLTYKPCDTPGRCLIMRISRTRCQYCRLQKCISTGMSHEAVRLGRCPKKSRPESSSFFMLPKTQHGGVDLDKQLKTEQMVLYIHEAYKTALRGYGDLSNTPSVLETSSSGSSSETPSGDDVKRVIYTQYVPSVVRFITNMANQIPQFLDMSTDDQRALIKGCILEVAFVHDSTHVNFTDTLWEDTKLRFSLRKESLTQLGAIGDVFDRFWRVLHKVTSMALTDVEVSILCALLILCPDREGLSAVRYLENLQTELAMALKCQLILNHSGEKPARAFHRLVDIITDLRGISALYLEAILGAQVDKDTARVVDGEVTRMLEEGEANAQMMRREADAGGAAVSVAQMFSEEEDVDEEGGNGESSLQWTGKGGKRSVGSCFNDEMEEDQQDSRQSDWSEKSEDKSSSSTLEEREENMTGRRIDSEVERNDTAFNSSDMDKEYIQRDQGKMEEDGSLHMQSADVPMEESLTGWEHRDLIISADLRQSESHFEEACAKLRRFGIKESDIGHAAGGDGEIKNLRSYDDERGKCLPLKDSISQEGETNAKDVHCTLADTRSNSPGRLTRKRSATFSIGCKRAQKCWRVHGPDESPRVRPSSAPAGKGLPLVEGTPLQRSRSTSHVGALGAGASEKTKTPTIRLSSSVPSAASRSKSFSQGDRAMKRSALKAKAGWKKAILHEQNYESQDSLLARCPRISALIMEPDTALGQSYPALTQSNQYNSNTQVYSGPKPDHGVVNQQEKNFVPSTVGSTSIPGEKSKPHSGIVRHLFSMGPGEIGQAYSFPGQAQSDIKSRDRKVFTIDPNFDLHKTAKPHSTLYSLMNDQPIGSGSTGLDQLNLRTDHSVQSNRPRSNTWSALAADKSTHPQLQMPWSRAPKIAAGYPTIQDQSITFNSSEAFHPPRHASFPHPVNFKTNMSERHSSKTYHRPQGAHSTHDYLYKKAVATSREGPVTQDPAMVSQMLPPQGTRDHRTSFLSHHDDDTRWENQVGQEHGFTHRRNTLPSRPNRWRASSVRFSPLCQESISHGYEKSGIQGSPSSHAQHTQSHSQNVPFVHNNDSGNPQIATAPYSHMHATSTNHQPKTLQSFQGYPGRADNENRFYHSGAVGTSPTGDSGISWSSLPPPHQRSASFSHGSRSNNQSQYNQRRSTYTFSRKALKPGAHNSQSSGCQMEGQPSRFAPSPSQNSLSSSASSSLSSVWSLGSASSSSSSNHASHYQQGHTSYPSSPDSGVSDVPLDMSCPTRTYVPKSLSSIATASSSSNIHPNDVDTSSRESTTADKQCYSEATSIRSTIHTDQNTSQKVQNFLDSPSSPHLNYSPNATSCYSSPSQASVGNTSQSTVPLSALAPKPSYMNKTVTALHSTQERLSMTGDRSYQVNQQFTPSATSAFDLTRRATSTANNINSANTCADGTASTPLSEHTARSSYSNQCNYNASSQSNLSNTHHSMSENFGRSAGKNPASYDVPLSTSSKTSPKVYISPDQEVQNLSMLSSVQAFRSAPPSPSGQLYENHPLFTAHSYNSPRERQDFATASARGHTYLVNTSEATKNSGTSSTVNLENEYKSDTLTLREKLRLRLNPKAGDLRNSEEQSLVSIGRSNLETSCTNSRLTSGQFNQDLRTGDCGKPLMESAEQTWNPPVCRPRSQTYSGRPREDRLSRTNIERLLLQAPSKSYLLQQQPRDQQQQ</sequence>
<dbReference type="CDD" id="cd07166">
    <property type="entry name" value="NR_DBD_REV_ERB"/>
    <property type="match status" value="1"/>
</dbReference>
<feature type="domain" description="NR LBD" evidence="12">
    <location>
        <begin position="175"/>
        <end position="395"/>
    </location>
</feature>
<dbReference type="InterPro" id="IPR000536">
    <property type="entry name" value="Nucl_hrmn_rcpt_lig-bd"/>
</dbReference>
<feature type="region of interest" description="Disordered" evidence="10">
    <location>
        <begin position="1323"/>
        <end position="1348"/>
    </location>
</feature>
<evidence type="ECO:0000256" key="6">
    <source>
        <dbReference type="ARBA" id="ARBA00023125"/>
    </source>
</evidence>
<dbReference type="PANTHER" id="PTHR24082:SF473">
    <property type="entry name" value="ECDYSONE-INDUCED PROTEIN 75B, ISOFORM B"/>
    <property type="match status" value="1"/>
</dbReference>
<dbReference type="GO" id="GO:0009755">
    <property type="term" value="P:hormone-mediated signaling pathway"/>
    <property type="evidence" value="ECO:0007669"/>
    <property type="project" value="TreeGrafter"/>
</dbReference>
<keyword evidence="6" id="KW-0238">DNA-binding</keyword>
<proteinExistence type="inferred from homology"/>
<dbReference type="PRINTS" id="PR00398">
    <property type="entry name" value="STRDHORMONER"/>
</dbReference>
<dbReference type="PROSITE" id="PS51843">
    <property type="entry name" value="NR_LBD"/>
    <property type="match status" value="1"/>
</dbReference>
<evidence type="ECO:0000313" key="14">
    <source>
        <dbReference type="Proteomes" id="UP001283361"/>
    </source>
</evidence>
<dbReference type="SMART" id="SM00399">
    <property type="entry name" value="ZnF_C4"/>
    <property type="match status" value="1"/>
</dbReference>
<feature type="domain" description="Nuclear receptor" evidence="11">
    <location>
        <begin position="43"/>
        <end position="119"/>
    </location>
</feature>
<evidence type="ECO:0000256" key="10">
    <source>
        <dbReference type="SAM" id="MobiDB-lite"/>
    </source>
</evidence>
<dbReference type="PRINTS" id="PR00047">
    <property type="entry name" value="STROIDFINGER"/>
</dbReference>
<feature type="region of interest" description="Disordered" evidence="10">
    <location>
        <begin position="1029"/>
        <end position="1077"/>
    </location>
</feature>
<gene>
    <name evidence="13" type="ORF">RRG08_063074</name>
</gene>
<dbReference type="GO" id="GO:0008270">
    <property type="term" value="F:zinc ion binding"/>
    <property type="evidence" value="ECO:0007669"/>
    <property type="project" value="UniProtKB-KW"/>
</dbReference>
<dbReference type="Pfam" id="PF00104">
    <property type="entry name" value="Hormone_recep"/>
    <property type="match status" value="1"/>
</dbReference>
<dbReference type="GO" id="GO:0000122">
    <property type="term" value="P:negative regulation of transcription by RNA polymerase II"/>
    <property type="evidence" value="ECO:0007669"/>
    <property type="project" value="TreeGrafter"/>
</dbReference>
<keyword evidence="8" id="KW-0675">Receptor</keyword>
<dbReference type="SUPFAM" id="SSF57716">
    <property type="entry name" value="Glucocorticoid receptor-like (DNA-binding domain)"/>
    <property type="match status" value="1"/>
</dbReference>
<evidence type="ECO:0000256" key="1">
    <source>
        <dbReference type="ARBA" id="ARBA00008092"/>
    </source>
</evidence>
<keyword evidence="14" id="KW-1185">Reference proteome</keyword>
<evidence type="ECO:0000313" key="13">
    <source>
        <dbReference type="EMBL" id="KAK3760318.1"/>
    </source>
</evidence>
<feature type="compositionally biased region" description="Acidic residues" evidence="10">
    <location>
        <begin position="423"/>
        <end position="432"/>
    </location>
</feature>
<evidence type="ECO:0000256" key="3">
    <source>
        <dbReference type="ARBA" id="ARBA00022771"/>
    </source>
</evidence>
<keyword evidence="5" id="KW-0805">Transcription regulation</keyword>
<evidence type="ECO:0000256" key="9">
    <source>
        <dbReference type="ARBA" id="ARBA00023242"/>
    </source>
</evidence>
<dbReference type="Gene3D" id="3.30.50.10">
    <property type="entry name" value="Erythroid Transcription Factor GATA-1, subunit A"/>
    <property type="match status" value="1"/>
</dbReference>
<feature type="compositionally biased region" description="Polar residues" evidence="10">
    <location>
        <begin position="1503"/>
        <end position="1518"/>
    </location>
</feature>
<feature type="compositionally biased region" description="Basic and acidic residues" evidence="10">
    <location>
        <begin position="462"/>
        <end position="477"/>
    </location>
</feature>
<comment type="similarity">
    <text evidence="1">Belongs to the nuclear hormone receptor family. NR1 subfamily.</text>
</comment>